<name>A0ABN7BEB8_9HEMI</name>
<organism evidence="4 5">
    <name type="scientific">Nesidiocoris tenuis</name>
    <dbReference type="NCBI Taxonomy" id="355587"/>
    <lineage>
        <taxon>Eukaryota</taxon>
        <taxon>Metazoa</taxon>
        <taxon>Ecdysozoa</taxon>
        <taxon>Arthropoda</taxon>
        <taxon>Hexapoda</taxon>
        <taxon>Insecta</taxon>
        <taxon>Pterygota</taxon>
        <taxon>Neoptera</taxon>
        <taxon>Paraneoptera</taxon>
        <taxon>Hemiptera</taxon>
        <taxon>Heteroptera</taxon>
        <taxon>Panheteroptera</taxon>
        <taxon>Cimicomorpha</taxon>
        <taxon>Miridae</taxon>
        <taxon>Dicyphina</taxon>
        <taxon>Nesidiocoris</taxon>
    </lineage>
</organism>
<dbReference type="Proteomes" id="UP001307889">
    <property type="component" value="Chromosome 14"/>
</dbReference>
<dbReference type="EMBL" id="AP028922">
    <property type="protein sequence ID" value="BET02711.1"/>
    <property type="molecule type" value="Genomic_DNA"/>
</dbReference>
<comment type="similarity">
    <text evidence="1">Belongs to the BLOC1S3 family.</text>
</comment>
<reference evidence="4 5" key="1">
    <citation type="submission" date="2023-09" db="EMBL/GenBank/DDBJ databases">
        <title>Nesidiocoris tenuis whole genome shotgun sequence.</title>
        <authorList>
            <person name="Shibata T."/>
            <person name="Shimoda M."/>
            <person name="Kobayashi T."/>
            <person name="Uehara T."/>
        </authorList>
    </citation>
    <scope>NUCLEOTIDE SEQUENCE [LARGE SCALE GENOMIC DNA]</scope>
    <source>
        <strain evidence="4 5">Japan</strain>
    </source>
</reference>
<dbReference type="PANTHER" id="PTHR31974">
    <property type="entry name" value="BIOGENESIS OF LYSOSOME-RELATED ORGANELLES COMPLEX 1 SUBUNIT 3"/>
    <property type="match status" value="1"/>
</dbReference>
<feature type="region of interest" description="Disordered" evidence="3">
    <location>
        <begin position="1"/>
        <end position="33"/>
    </location>
</feature>
<sequence>MASNKNSFIVEGEASESDDDDYMSPVHRGQLSPQDLAASIAGEEASSEDDLNITISAFASKIGEANSSPSRRPKFESLFQKKLQESNWRLKDGLRGFVKSTFAHGRDQVNEVNQSLLATQVEAQETLKLLRDSQFAARSIDLSLGSILSQKYVPETNVIVIT</sequence>
<accession>A0ABN7BEB8</accession>
<evidence type="ECO:0000256" key="2">
    <source>
        <dbReference type="ARBA" id="ARBA00019581"/>
    </source>
</evidence>
<dbReference type="Pfam" id="PF15753">
    <property type="entry name" value="BLOC1S3"/>
    <property type="match status" value="1"/>
</dbReference>
<evidence type="ECO:0000313" key="5">
    <source>
        <dbReference type="Proteomes" id="UP001307889"/>
    </source>
</evidence>
<evidence type="ECO:0000256" key="3">
    <source>
        <dbReference type="SAM" id="MobiDB-lite"/>
    </source>
</evidence>
<feature type="compositionally biased region" description="Acidic residues" evidence="3">
    <location>
        <begin position="13"/>
        <end position="22"/>
    </location>
</feature>
<gene>
    <name evidence="4" type="ORF">NTJ_15529</name>
</gene>
<keyword evidence="5" id="KW-1185">Reference proteome</keyword>
<proteinExistence type="inferred from homology"/>
<dbReference type="InterPro" id="IPR017245">
    <property type="entry name" value="BLOC-1_complex_su-3"/>
</dbReference>
<evidence type="ECO:0000313" key="4">
    <source>
        <dbReference type="EMBL" id="BET02711.1"/>
    </source>
</evidence>
<dbReference type="PANTHER" id="PTHR31974:SF2">
    <property type="entry name" value="BIOGENESIS OF LYSOSOME-RELATED ORGANELLES COMPLEX 1 SUBUNIT 3"/>
    <property type="match status" value="1"/>
</dbReference>
<protein>
    <recommendedName>
        <fullName evidence="2">Biogenesis of lysosome-related organelles complex 1 subunit 3</fullName>
    </recommendedName>
</protein>
<evidence type="ECO:0000256" key="1">
    <source>
        <dbReference type="ARBA" id="ARBA00008942"/>
    </source>
</evidence>